<protein>
    <submittedName>
        <fullName evidence="1">Uncharacterized protein</fullName>
    </submittedName>
</protein>
<proteinExistence type="predicted"/>
<evidence type="ECO:0000313" key="1">
    <source>
        <dbReference type="EMBL" id="MPN26548.1"/>
    </source>
</evidence>
<name>A0A645GHY2_9ZZZZ</name>
<organism evidence="1">
    <name type="scientific">bioreactor metagenome</name>
    <dbReference type="NCBI Taxonomy" id="1076179"/>
    <lineage>
        <taxon>unclassified sequences</taxon>
        <taxon>metagenomes</taxon>
        <taxon>ecological metagenomes</taxon>
    </lineage>
</organism>
<gene>
    <name evidence="1" type="ORF">SDC9_173973</name>
</gene>
<accession>A0A645GHY2</accession>
<reference evidence="1" key="1">
    <citation type="submission" date="2019-08" db="EMBL/GenBank/DDBJ databases">
        <authorList>
            <person name="Kucharzyk K."/>
            <person name="Murdoch R.W."/>
            <person name="Higgins S."/>
            <person name="Loffler F."/>
        </authorList>
    </citation>
    <scope>NUCLEOTIDE SEQUENCE</scope>
</reference>
<dbReference type="AlphaFoldDB" id="A0A645GHY2"/>
<comment type="caution">
    <text evidence="1">The sequence shown here is derived from an EMBL/GenBank/DDBJ whole genome shotgun (WGS) entry which is preliminary data.</text>
</comment>
<dbReference type="EMBL" id="VSSQ01076114">
    <property type="protein sequence ID" value="MPN26548.1"/>
    <property type="molecule type" value="Genomic_DNA"/>
</dbReference>
<sequence>MAGPLAVRLRLIAPDGSAPEVYEETRYVERGRLEYRLPLAIDDAPGRWRIEARCPLTGTVATAEVRHPGIGENSPAAQ</sequence>